<evidence type="ECO:0000313" key="8">
    <source>
        <dbReference type="EMBL" id="EEW92544.1"/>
    </source>
</evidence>
<evidence type="ECO:0000256" key="2">
    <source>
        <dbReference type="ARBA" id="ARBA00022737"/>
    </source>
</evidence>
<dbReference type="OrthoDB" id="3239954at2"/>
<dbReference type="InterPro" id="IPR036095">
    <property type="entry name" value="PTS_EIIB-like_sf"/>
</dbReference>
<organism evidence="8 9">
    <name type="scientific">Granulicatella elegans ATCC 700633</name>
    <dbReference type="NCBI Taxonomy" id="626369"/>
    <lineage>
        <taxon>Bacteria</taxon>
        <taxon>Bacillati</taxon>
        <taxon>Bacillota</taxon>
        <taxon>Bacilli</taxon>
        <taxon>Lactobacillales</taxon>
        <taxon>Carnobacteriaceae</taxon>
        <taxon>Granulicatella</taxon>
    </lineage>
</organism>
<dbReference type="PANTHER" id="PTHR30185">
    <property type="entry name" value="CRYPTIC BETA-GLUCOSIDE BGL OPERON ANTITERMINATOR"/>
    <property type="match status" value="1"/>
</dbReference>
<protein>
    <submittedName>
        <fullName evidence="8">Uncharacterized protein</fullName>
    </submittedName>
</protein>
<dbReference type="Gene3D" id="3.40.930.10">
    <property type="entry name" value="Mannitol-specific EII, Chain A"/>
    <property type="match status" value="1"/>
</dbReference>
<dbReference type="EMBL" id="ACRF02000003">
    <property type="protein sequence ID" value="EEW92544.1"/>
    <property type="molecule type" value="Genomic_DNA"/>
</dbReference>
<accession>D0BN54</accession>
<dbReference type="Pfam" id="PF05043">
    <property type="entry name" value="Mga"/>
    <property type="match status" value="1"/>
</dbReference>
<dbReference type="HOGENOM" id="CLU_013442_3_1_9"/>
<dbReference type="GO" id="GO:0008982">
    <property type="term" value="F:protein-N(PI)-phosphohistidine-sugar phosphotransferase activity"/>
    <property type="evidence" value="ECO:0007669"/>
    <property type="project" value="InterPro"/>
</dbReference>
<feature type="domain" description="PTS EIIA type-2" evidence="6">
    <location>
        <begin position="497"/>
        <end position="637"/>
    </location>
</feature>
<dbReference type="Gene3D" id="1.10.10.10">
    <property type="entry name" value="Winged helix-like DNA-binding domain superfamily/Winged helix DNA-binding domain"/>
    <property type="match status" value="2"/>
</dbReference>
<feature type="domain" description="PRD" evidence="7">
    <location>
        <begin position="282"/>
        <end position="389"/>
    </location>
</feature>
<dbReference type="Pfam" id="PF00874">
    <property type="entry name" value="PRD"/>
    <property type="match status" value="1"/>
</dbReference>
<dbReference type="STRING" id="626369.HMPREF0446_01389"/>
<evidence type="ECO:0000256" key="3">
    <source>
        <dbReference type="ARBA" id="ARBA00023015"/>
    </source>
</evidence>
<dbReference type="CDD" id="cd05568">
    <property type="entry name" value="PTS_IIB_bgl_like"/>
    <property type="match status" value="1"/>
</dbReference>
<dbReference type="InterPro" id="IPR050661">
    <property type="entry name" value="BglG_antiterminators"/>
</dbReference>
<dbReference type="InterPro" id="IPR007737">
    <property type="entry name" value="Mga_HTH"/>
</dbReference>
<dbReference type="SUPFAM" id="SSF63520">
    <property type="entry name" value="PTS-regulatory domain, PRD"/>
    <property type="match status" value="1"/>
</dbReference>
<evidence type="ECO:0000256" key="5">
    <source>
        <dbReference type="ARBA" id="ARBA00023163"/>
    </source>
</evidence>
<dbReference type="eggNOG" id="COG1762">
    <property type="taxonomic scope" value="Bacteria"/>
</dbReference>
<evidence type="ECO:0000313" key="9">
    <source>
        <dbReference type="Proteomes" id="UP000002939"/>
    </source>
</evidence>
<dbReference type="InterPro" id="IPR002178">
    <property type="entry name" value="PTS_EIIA_type-2_dom"/>
</dbReference>
<keyword evidence="9" id="KW-1185">Reference proteome</keyword>
<dbReference type="InterPro" id="IPR036634">
    <property type="entry name" value="PRD_sf"/>
</dbReference>
<dbReference type="GO" id="GO:0009401">
    <property type="term" value="P:phosphoenolpyruvate-dependent sugar phosphotransferase system"/>
    <property type="evidence" value="ECO:0007669"/>
    <property type="project" value="InterPro"/>
</dbReference>
<dbReference type="InterPro" id="IPR011608">
    <property type="entry name" value="PRD"/>
</dbReference>
<dbReference type="Gene3D" id="1.10.1790.10">
    <property type="entry name" value="PRD domain"/>
    <property type="match status" value="1"/>
</dbReference>
<dbReference type="GO" id="GO:0006355">
    <property type="term" value="P:regulation of DNA-templated transcription"/>
    <property type="evidence" value="ECO:0007669"/>
    <property type="project" value="InterPro"/>
</dbReference>
<dbReference type="PROSITE" id="PS51094">
    <property type="entry name" value="PTS_EIIA_TYPE_2"/>
    <property type="match status" value="1"/>
</dbReference>
<proteinExistence type="predicted"/>
<dbReference type="RefSeq" id="WP_006703665.1">
    <property type="nucleotide sequence ID" value="NZ_KI391971.1"/>
</dbReference>
<keyword evidence="4" id="KW-0010">Activator</keyword>
<dbReference type="AlphaFoldDB" id="D0BN54"/>
<dbReference type="InterPro" id="IPR016152">
    <property type="entry name" value="PTrfase/Anion_transptr"/>
</dbReference>
<name>D0BN54_9LACT</name>
<dbReference type="Pfam" id="PF00359">
    <property type="entry name" value="PTS_EIIA_2"/>
    <property type="match status" value="1"/>
</dbReference>
<keyword evidence="1" id="KW-0808">Transferase</keyword>
<comment type="caution">
    <text evidence="8">The sequence shown here is derived from an EMBL/GenBank/DDBJ whole genome shotgun (WGS) entry which is preliminary data.</text>
</comment>
<keyword evidence="3" id="KW-0805">Transcription regulation</keyword>
<dbReference type="InterPro" id="IPR036388">
    <property type="entry name" value="WH-like_DNA-bd_sf"/>
</dbReference>
<evidence type="ECO:0000256" key="1">
    <source>
        <dbReference type="ARBA" id="ARBA00022679"/>
    </source>
</evidence>
<dbReference type="PROSITE" id="PS51372">
    <property type="entry name" value="PRD_2"/>
    <property type="match status" value="1"/>
</dbReference>
<gene>
    <name evidence="8" type="ORF">HMPREF0446_01389</name>
</gene>
<reference evidence="8" key="2">
    <citation type="submission" date="2011-10" db="EMBL/GenBank/DDBJ databases">
        <title>The Genome Sequence of Granulicatella elegans ATCC 700633.</title>
        <authorList>
            <consortium name="The Broad Institute Genome Sequencing Platform"/>
            <consortium name="The Broad Institute Genome Sequencing Center for Infectious Disease"/>
            <person name="Earl A."/>
            <person name="Ward D."/>
            <person name="Feldgarden M."/>
            <person name="Gevers D."/>
            <person name="Sibley C.D."/>
            <person name="Field T.R."/>
            <person name="Grinwis M."/>
            <person name="Eshaghurshan C.S."/>
            <person name="Surette M.G."/>
            <person name="Young S.K."/>
            <person name="Zeng Q."/>
            <person name="Gargeya S."/>
            <person name="Fitzgerald M."/>
            <person name="Haas B."/>
            <person name="Abouelleil A."/>
            <person name="Alvarado L."/>
            <person name="Arachchi H.M."/>
            <person name="Berlin A."/>
            <person name="Brown A."/>
            <person name="Chapman S.B."/>
            <person name="Chen Z."/>
            <person name="Dunbar C."/>
            <person name="Freedman E."/>
            <person name="Gearin G."/>
            <person name="Goldberg J."/>
            <person name="Griggs A."/>
            <person name="Gujja S."/>
            <person name="Heiman D."/>
            <person name="Howarth C."/>
            <person name="Larson L."/>
            <person name="Lui A."/>
            <person name="MacDonald P.J.P."/>
            <person name="Montmayeur A."/>
            <person name="Murphy C."/>
            <person name="Neiman D."/>
            <person name="Pearson M."/>
            <person name="Priest M."/>
            <person name="Roberts A."/>
            <person name="Saif S."/>
            <person name="Shea T."/>
            <person name="Shenoy N."/>
            <person name="Sisk P."/>
            <person name="Stolte C."/>
            <person name="Sykes S."/>
            <person name="Wortman J."/>
            <person name="Nusbaum C."/>
            <person name="Birren B."/>
        </authorList>
    </citation>
    <scope>NUCLEOTIDE SEQUENCE [LARGE SCALE GENOMIC DNA]</scope>
    <source>
        <strain evidence="8">ATCC 700633</strain>
    </source>
</reference>
<dbReference type="Gene3D" id="3.40.50.2300">
    <property type="match status" value="1"/>
</dbReference>
<dbReference type="SUPFAM" id="SSF55804">
    <property type="entry name" value="Phoshotransferase/anion transport protein"/>
    <property type="match status" value="1"/>
</dbReference>
<keyword evidence="5" id="KW-0804">Transcription</keyword>
<dbReference type="Proteomes" id="UP000002939">
    <property type="component" value="Unassembled WGS sequence"/>
</dbReference>
<dbReference type="PANTHER" id="PTHR30185:SF12">
    <property type="entry name" value="TRANSCRIPTIONAL REGULATOR MANR"/>
    <property type="match status" value="1"/>
</dbReference>
<dbReference type="InterPro" id="IPR013196">
    <property type="entry name" value="HTH_11"/>
</dbReference>
<evidence type="ECO:0000256" key="4">
    <source>
        <dbReference type="ARBA" id="ARBA00023159"/>
    </source>
</evidence>
<reference evidence="8" key="1">
    <citation type="submission" date="2009-09" db="EMBL/GenBank/DDBJ databases">
        <authorList>
            <consortium name="The Broad Institute Genome Sequencing Platform"/>
            <person name="Ward D."/>
            <person name="Feldgarden M."/>
            <person name="Earl A."/>
            <person name="Young S.K."/>
            <person name="Zeng Q."/>
            <person name="Koehrsen M."/>
            <person name="Alvarado L."/>
            <person name="Berlin A."/>
            <person name="Bochicchio J."/>
            <person name="Borenstein D."/>
            <person name="Chapman S.B."/>
            <person name="Chen Z."/>
            <person name="Engels R."/>
            <person name="Freedman E."/>
            <person name="Gellesch M."/>
            <person name="Goldberg J."/>
            <person name="Griggs A."/>
            <person name="Gujja S."/>
            <person name="Heilman E."/>
            <person name="Heiman D."/>
            <person name="Hepburn T."/>
            <person name="Howarth C."/>
            <person name="Jen D."/>
            <person name="Larson L."/>
            <person name="Lewis B."/>
            <person name="Mehta T."/>
            <person name="Park D."/>
            <person name="Pearson M."/>
            <person name="Roberts A."/>
            <person name="Saif S."/>
            <person name="Shea T."/>
            <person name="Shenoy N."/>
            <person name="Sisk P."/>
            <person name="Stolte C."/>
            <person name="Sykes S."/>
            <person name="Thomson T."/>
            <person name="Walk T."/>
            <person name="White J."/>
            <person name="Yandava C."/>
            <person name="Sibley C.D."/>
            <person name="Field T.R."/>
            <person name="Grinwis M."/>
            <person name="Eshaghurshan C.S."/>
            <person name="Surette M.G."/>
            <person name="Haas B."/>
            <person name="Nusbaum C."/>
            <person name="Birren B."/>
        </authorList>
    </citation>
    <scope>NUCLEOTIDE SEQUENCE [LARGE SCALE GENOMIC DNA]</scope>
    <source>
        <strain evidence="8">ATCC 700633</strain>
    </source>
</reference>
<dbReference type="SUPFAM" id="SSF52794">
    <property type="entry name" value="PTS system IIB component-like"/>
    <property type="match status" value="1"/>
</dbReference>
<evidence type="ECO:0000259" key="7">
    <source>
        <dbReference type="PROSITE" id="PS51372"/>
    </source>
</evidence>
<sequence>MNNRQMDLLNRLIQENEPVTGKVLAQQYLVSTKTIYNDISVINQYLKAFSSEIKKKPSMGIYIEIDEKYKEQLKKTFQTSQKTNKQNEECKLLSTFMLKNEVDILDCSIENFTSESTIRREVHELEKEINKNGIKLIKHQGKISLDGLEDNIRKFFRNKLLSGLIHFNLAGLSNYGCINQNRVQEIIQIMNHLLEKYKFSVCYEYRHYLLMDLIIFDIRWKNGYFIEQQNDLDSNNPKIIETYLLARDLLNEVSGKEVAEKEIISLSQSLITIGNYENTYLESNAQIEKTVDEFIALVGELAGIHFEQDDYLRGMLINHIPAMIMRLRNKIHLKSDLMEEIKYQYGVLYNFVWLSGKVFKNNFNVELTDNEAALLTIHLEISVEKIKKPMNIYVICPHSLATSELLLNQVRKITGQFEHIHKVEYSKASSLDVRENDLVISSVELENISFPYIHVGTIMKEEDLLKIQRKFLASTMEQTQYNFLTKNDEEYTNHLIKKLLGKSIYIREKVSSVDKCLSKIIQLANEKNLENINFEKTIRHRENLGITSTYTGIALPHANPKEVHTSELIMMTLDKPIYWGQNLVKVVMLIAITEKDLELYKDALKVIYSKIDSSSYIQNLWESENHESFITALFSEANFESIL</sequence>
<dbReference type="Pfam" id="PF08279">
    <property type="entry name" value="HTH_11"/>
    <property type="match status" value="1"/>
</dbReference>
<keyword evidence="2" id="KW-0677">Repeat</keyword>
<dbReference type="eggNOG" id="COG3711">
    <property type="taxonomic scope" value="Bacteria"/>
</dbReference>
<evidence type="ECO:0000259" key="6">
    <source>
        <dbReference type="PROSITE" id="PS51094"/>
    </source>
</evidence>